<evidence type="ECO:0000256" key="1">
    <source>
        <dbReference type="SAM" id="Phobius"/>
    </source>
</evidence>
<organism evidence="2 3">
    <name type="scientific">Pseudonocardia ammonioxydans</name>
    <dbReference type="NCBI Taxonomy" id="260086"/>
    <lineage>
        <taxon>Bacteria</taxon>
        <taxon>Bacillati</taxon>
        <taxon>Actinomycetota</taxon>
        <taxon>Actinomycetes</taxon>
        <taxon>Pseudonocardiales</taxon>
        <taxon>Pseudonocardiaceae</taxon>
        <taxon>Pseudonocardia</taxon>
    </lineage>
</organism>
<feature type="transmembrane region" description="Helical" evidence="1">
    <location>
        <begin position="21"/>
        <end position="38"/>
    </location>
</feature>
<name>A0A1I5IUP8_PSUAM</name>
<feature type="non-terminal residue" evidence="2">
    <location>
        <position position="1"/>
    </location>
</feature>
<keyword evidence="1" id="KW-0472">Membrane</keyword>
<dbReference type="EMBL" id="FOUY01000136">
    <property type="protein sequence ID" value="SFO64113.1"/>
    <property type="molecule type" value="Genomic_DNA"/>
</dbReference>
<dbReference type="AlphaFoldDB" id="A0A1I5IUP8"/>
<protein>
    <recommendedName>
        <fullName evidence="4">IS701 family transposase</fullName>
    </recommendedName>
</protein>
<sequence>CFQTSKNEAGLDHYQVRSYRAWYAHITLSMLAAAYLSVTRAREAEKGDLQPTGPG</sequence>
<dbReference type="STRING" id="260086.SAMN05216207_11361"/>
<keyword evidence="3" id="KW-1185">Reference proteome</keyword>
<proteinExistence type="predicted"/>
<accession>A0A1I5IUP8</accession>
<keyword evidence="1" id="KW-0812">Transmembrane</keyword>
<reference evidence="2 3" key="1">
    <citation type="submission" date="2016-10" db="EMBL/GenBank/DDBJ databases">
        <authorList>
            <person name="de Groot N.N."/>
        </authorList>
    </citation>
    <scope>NUCLEOTIDE SEQUENCE [LARGE SCALE GENOMIC DNA]</scope>
    <source>
        <strain evidence="2 3">CGMCC 4.1877</strain>
    </source>
</reference>
<evidence type="ECO:0008006" key="4">
    <source>
        <dbReference type="Google" id="ProtNLM"/>
    </source>
</evidence>
<evidence type="ECO:0000313" key="3">
    <source>
        <dbReference type="Proteomes" id="UP000199614"/>
    </source>
</evidence>
<gene>
    <name evidence="2" type="ORF">SAMN05216207_11361</name>
</gene>
<keyword evidence="1" id="KW-1133">Transmembrane helix</keyword>
<evidence type="ECO:0000313" key="2">
    <source>
        <dbReference type="EMBL" id="SFO64113.1"/>
    </source>
</evidence>
<dbReference type="Proteomes" id="UP000199614">
    <property type="component" value="Unassembled WGS sequence"/>
</dbReference>